<comment type="caution">
    <text evidence="2">The sequence shown here is derived from an EMBL/GenBank/DDBJ whole genome shotgun (WGS) entry which is preliminary data.</text>
</comment>
<dbReference type="InterPro" id="IPR013785">
    <property type="entry name" value="Aldolase_TIM"/>
</dbReference>
<dbReference type="InterPro" id="IPR017853">
    <property type="entry name" value="GH"/>
</dbReference>
<dbReference type="AlphaFoldDB" id="A0A7J5A8Y6"/>
<sequence>MKIMKKRVAVLLSIMVLSTALSYAKTKQIWKNIKVEVKANHPVETTQSLQLQTNGFQLLKITLSNKGKLPLTIEKIAVNIPLEGQLAENLDMVYGGSCMGRTPMLKQKISSPTKQSWSHMYEMLRLSDGQYVFAGSTSWRIFLPNFTQKKDAFEVWSDGEGKQLKPGQTIQYEQIVLKSSTNWLELLEQFGTAIAAENNITKLKPADYKGWATWDYYGRVFTPKDIYGNMDQLNKLAPEANMIQIDGGWWTERGDYKTLRPDLLPGGLKEIVSRITAEGKTPGVHFDGFRGDEASEVYKAHPEYFLHDQDGKLIVEENEKSDKVMHYIYFDYSHPGARAHIADCIKNMKDNWGIRYFKVDFMRYGLENDLKLRNKNVKSIKAYDPTITGVERFRLGMKTMREAMGDDTYFLGCSAVFGPCIGFVDGMRTGGDIHPSYKAFPERCLANLSNFYLSGKVFNGDADYLVFREAIDEDATVSKEEVKNGGSMTFNEAQMWADFNKLYGTARLHSDNLMTIRPERKALVKEVFEFPAMEETVPLDFWKHGTDKLDGFELLLARKDKDIYLGVFNWGDQPKDYAVQAFGIANPIYLEGRHSQIVKYEGKKSFDELCENLKSL</sequence>
<dbReference type="InterPro" id="IPR002252">
    <property type="entry name" value="Glyco_hydro_36"/>
</dbReference>
<keyword evidence="3" id="KW-1185">Reference proteome</keyword>
<reference evidence="2 3" key="1">
    <citation type="submission" date="2019-09" db="EMBL/GenBank/DDBJ databases">
        <title>Flavobacterium sp. nov., isolated from glacier ice.</title>
        <authorList>
            <person name="Liu Q."/>
        </authorList>
    </citation>
    <scope>NUCLEOTIDE SEQUENCE [LARGE SCALE GENOMIC DNA]</scope>
    <source>
        <strain evidence="2 3">NBRC 112527</strain>
    </source>
</reference>
<dbReference type="InterPro" id="IPR050985">
    <property type="entry name" value="Alpha-glycosidase_related"/>
</dbReference>
<organism evidence="2 3">
    <name type="scientific">Flavobacterium luteum</name>
    <dbReference type="NCBI Taxonomy" id="2026654"/>
    <lineage>
        <taxon>Bacteria</taxon>
        <taxon>Pseudomonadati</taxon>
        <taxon>Bacteroidota</taxon>
        <taxon>Flavobacteriia</taxon>
        <taxon>Flavobacteriales</taxon>
        <taxon>Flavobacteriaceae</taxon>
        <taxon>Flavobacterium</taxon>
    </lineage>
</organism>
<gene>
    <name evidence="2" type="ORF">F6464_13670</name>
</gene>
<dbReference type="GO" id="GO:0016052">
    <property type="term" value="P:carbohydrate catabolic process"/>
    <property type="evidence" value="ECO:0007669"/>
    <property type="project" value="InterPro"/>
</dbReference>
<proteinExistence type="predicted"/>
<feature type="chain" id="PRO_5029568992" evidence="1">
    <location>
        <begin position="25"/>
        <end position="616"/>
    </location>
</feature>
<keyword evidence="1" id="KW-0732">Signal</keyword>
<dbReference type="GO" id="GO:0004557">
    <property type="term" value="F:alpha-galactosidase activity"/>
    <property type="evidence" value="ECO:0007669"/>
    <property type="project" value="InterPro"/>
</dbReference>
<dbReference type="Gene3D" id="3.20.20.70">
    <property type="entry name" value="Aldolase class I"/>
    <property type="match status" value="1"/>
</dbReference>
<protein>
    <submittedName>
        <fullName evidence="2">Alpha-galactosidase</fullName>
    </submittedName>
</protein>
<name>A0A7J5A8Y6_9FLAO</name>
<evidence type="ECO:0000313" key="2">
    <source>
        <dbReference type="EMBL" id="KAB1154032.1"/>
    </source>
</evidence>
<dbReference type="OrthoDB" id="9807519at2"/>
<dbReference type="EMBL" id="WAEM01000011">
    <property type="protein sequence ID" value="KAB1154032.1"/>
    <property type="molecule type" value="Genomic_DNA"/>
</dbReference>
<dbReference type="SUPFAM" id="SSF51445">
    <property type="entry name" value="(Trans)glycosidases"/>
    <property type="match status" value="1"/>
</dbReference>
<evidence type="ECO:0000256" key="1">
    <source>
        <dbReference type="SAM" id="SignalP"/>
    </source>
</evidence>
<dbReference type="RefSeq" id="WP_151108517.1">
    <property type="nucleotide sequence ID" value="NZ_WAEM01000011.1"/>
</dbReference>
<evidence type="ECO:0000313" key="3">
    <source>
        <dbReference type="Proteomes" id="UP000490922"/>
    </source>
</evidence>
<accession>A0A7J5A8Y6</accession>
<dbReference type="PANTHER" id="PTHR43053">
    <property type="entry name" value="GLYCOSIDASE FAMILY 31"/>
    <property type="match status" value="1"/>
</dbReference>
<dbReference type="CDD" id="cd14791">
    <property type="entry name" value="GH36"/>
    <property type="match status" value="1"/>
</dbReference>
<dbReference type="Pfam" id="PF02065">
    <property type="entry name" value="Melibiase"/>
    <property type="match status" value="1"/>
</dbReference>
<feature type="signal peptide" evidence="1">
    <location>
        <begin position="1"/>
        <end position="24"/>
    </location>
</feature>
<dbReference type="Proteomes" id="UP000490922">
    <property type="component" value="Unassembled WGS sequence"/>
</dbReference>